<dbReference type="RefSeq" id="XP_028465409.1">
    <property type="nucleotide sequence ID" value="XM_028607470.1"/>
</dbReference>
<evidence type="ECO:0000259" key="1">
    <source>
        <dbReference type="Pfam" id="PF23544"/>
    </source>
</evidence>
<feature type="non-terminal residue" evidence="2">
    <location>
        <position position="55"/>
    </location>
</feature>
<dbReference type="EMBL" id="ML119057">
    <property type="protein sequence ID" value="ROT37603.1"/>
    <property type="molecule type" value="Genomic_DNA"/>
</dbReference>
<evidence type="ECO:0000313" key="2">
    <source>
        <dbReference type="EMBL" id="ROT37603.1"/>
    </source>
</evidence>
<dbReference type="STRING" id="1314773.A0A3N2PSV4"/>
<gene>
    <name evidence="2" type="ORF">SODALDRAFT_264515</name>
</gene>
<dbReference type="Pfam" id="PF23544">
    <property type="entry name" value="AtuA_ferredoxin"/>
    <property type="match status" value="1"/>
</dbReference>
<dbReference type="PANTHER" id="PTHR47585:SF1">
    <property type="entry name" value="DUF1446 DOMAIN-CONTAINING PROTEIN"/>
    <property type="match status" value="1"/>
</dbReference>
<protein>
    <recommendedName>
        <fullName evidence="1">AtuA-like ferredoxin-fold domain-containing protein</fullName>
    </recommendedName>
</protein>
<dbReference type="OrthoDB" id="10265871at2759"/>
<proteinExistence type="predicted"/>
<keyword evidence="3" id="KW-1185">Reference proteome</keyword>
<reference evidence="2 3" key="1">
    <citation type="journal article" date="2018" name="Mol. Ecol.">
        <title>The obligate alkalophilic soda-lake fungus Sodiomyces alkalinus has shifted to a protein diet.</title>
        <authorList>
            <person name="Grum-Grzhimaylo A.A."/>
            <person name="Falkoski D.L."/>
            <person name="van den Heuvel J."/>
            <person name="Valero-Jimenez C.A."/>
            <person name="Min B."/>
            <person name="Choi I.G."/>
            <person name="Lipzen A."/>
            <person name="Daum C.G."/>
            <person name="Aanen D.K."/>
            <person name="Tsang A."/>
            <person name="Henrissat B."/>
            <person name="Bilanenko E.N."/>
            <person name="de Vries R.P."/>
            <person name="van Kan J.A.L."/>
            <person name="Grigoriev I.V."/>
            <person name="Debets A.J.M."/>
        </authorList>
    </citation>
    <scope>NUCLEOTIDE SEQUENCE [LARGE SCALE GENOMIC DNA]</scope>
    <source>
        <strain evidence="2 3">F11</strain>
    </source>
</reference>
<dbReference type="AlphaFoldDB" id="A0A3N2PSV4"/>
<evidence type="ECO:0000313" key="3">
    <source>
        <dbReference type="Proteomes" id="UP000272025"/>
    </source>
</evidence>
<accession>A0A3N2PSV4</accession>
<name>A0A3N2PSV4_SODAK</name>
<dbReference type="PANTHER" id="PTHR47585">
    <property type="match status" value="1"/>
</dbReference>
<sequence>YFVERVEFPNILAVHFVIYGPLGRGVSGCRLLDALGKGFADFIRDRVVDVPERFL</sequence>
<dbReference type="InterPro" id="IPR056362">
    <property type="entry name" value="AtuA-like_ferredoxin_dom"/>
</dbReference>
<dbReference type="Proteomes" id="UP000272025">
    <property type="component" value="Unassembled WGS sequence"/>
</dbReference>
<organism evidence="2 3">
    <name type="scientific">Sodiomyces alkalinus (strain CBS 110278 / VKM F-3762 / F11)</name>
    <name type="common">Alkaliphilic filamentous fungus</name>
    <dbReference type="NCBI Taxonomy" id="1314773"/>
    <lineage>
        <taxon>Eukaryota</taxon>
        <taxon>Fungi</taxon>
        <taxon>Dikarya</taxon>
        <taxon>Ascomycota</taxon>
        <taxon>Pezizomycotina</taxon>
        <taxon>Sordariomycetes</taxon>
        <taxon>Hypocreomycetidae</taxon>
        <taxon>Glomerellales</taxon>
        <taxon>Plectosphaerellaceae</taxon>
        <taxon>Sodiomyces</taxon>
    </lineage>
</organism>
<feature type="domain" description="AtuA-like ferredoxin-fold" evidence="1">
    <location>
        <begin position="3"/>
        <end position="47"/>
    </location>
</feature>
<dbReference type="GeneID" id="39575948"/>
<feature type="non-terminal residue" evidence="2">
    <location>
        <position position="1"/>
    </location>
</feature>